<dbReference type="OrthoDB" id="1925036at2759"/>
<dbReference type="AlphaFoldDB" id="A0A8S0RWK7"/>
<dbReference type="EMBL" id="CACTIH010003732">
    <property type="protein sequence ID" value="CAA2983490.1"/>
    <property type="molecule type" value="Genomic_DNA"/>
</dbReference>
<evidence type="ECO:0000259" key="8">
    <source>
        <dbReference type="PROSITE" id="PS51795"/>
    </source>
</evidence>
<sequence length="146" mass="15611">MLGKRTISMSGINASAGEIPPPLGPQNRMIGGGGVETVITRPRGYNKGSIATMPTGFSMSGGSGDSATIETADFLTTCGLCNRHLPPGRDIYMGDAAFCSPECREQQIKQDEKKERRSMEVSRKAESHHHHSKVAAATACVGHLRR</sequence>
<comment type="similarity">
    <text evidence="2">Belongs to the FLZ family.</text>
</comment>
<comment type="subcellular location">
    <subcellularLocation>
        <location evidence="1">Cytoplasm</location>
    </subcellularLocation>
</comment>
<feature type="compositionally biased region" description="Basic and acidic residues" evidence="7">
    <location>
        <begin position="107"/>
        <end position="125"/>
    </location>
</feature>
<dbReference type="PROSITE" id="PS51795">
    <property type="entry name" value="ZF_FLZ"/>
    <property type="match status" value="1"/>
</dbReference>
<keyword evidence="5" id="KW-0863">Zinc-finger</keyword>
<feature type="region of interest" description="Disordered" evidence="7">
    <location>
        <begin position="1"/>
        <end position="26"/>
    </location>
</feature>
<dbReference type="InterPro" id="IPR007650">
    <property type="entry name" value="Zf-FLZ_dom"/>
</dbReference>
<feature type="region of interest" description="Disordered" evidence="7">
    <location>
        <begin position="107"/>
        <end position="138"/>
    </location>
</feature>
<evidence type="ECO:0000256" key="4">
    <source>
        <dbReference type="ARBA" id="ARBA00022723"/>
    </source>
</evidence>
<evidence type="ECO:0000313" key="10">
    <source>
        <dbReference type="Proteomes" id="UP000594638"/>
    </source>
</evidence>
<evidence type="ECO:0000256" key="6">
    <source>
        <dbReference type="PROSITE-ProRule" id="PRU01131"/>
    </source>
</evidence>
<comment type="caution">
    <text evidence="9">The sequence shown here is derived from an EMBL/GenBank/DDBJ whole genome shotgun (WGS) entry which is preliminary data.</text>
</comment>
<dbReference type="Proteomes" id="UP000594638">
    <property type="component" value="Unassembled WGS sequence"/>
</dbReference>
<evidence type="ECO:0000256" key="3">
    <source>
        <dbReference type="ARBA" id="ARBA00022490"/>
    </source>
</evidence>
<dbReference type="PANTHER" id="PTHR33059:SF76">
    <property type="entry name" value="FCS-LIKE ZINC FINGER 7"/>
    <property type="match status" value="1"/>
</dbReference>
<evidence type="ECO:0000256" key="5">
    <source>
        <dbReference type="ARBA" id="ARBA00022771"/>
    </source>
</evidence>
<evidence type="ECO:0000256" key="2">
    <source>
        <dbReference type="ARBA" id="ARBA00009374"/>
    </source>
</evidence>
<feature type="zinc finger region" description="FLZ-type" evidence="6">
    <location>
        <begin position="73"/>
        <end position="115"/>
    </location>
</feature>
<keyword evidence="4" id="KW-0479">Metal-binding</keyword>
<reference evidence="9 10" key="1">
    <citation type="submission" date="2019-12" db="EMBL/GenBank/DDBJ databases">
        <authorList>
            <person name="Alioto T."/>
            <person name="Alioto T."/>
            <person name="Gomez Garrido J."/>
        </authorList>
    </citation>
    <scope>NUCLEOTIDE SEQUENCE [LARGE SCALE GENOMIC DNA]</scope>
</reference>
<dbReference type="Gramene" id="OE9A029808T1">
    <property type="protein sequence ID" value="OE9A029808C1"/>
    <property type="gene ID" value="OE9A029808"/>
</dbReference>
<organism evidence="9 10">
    <name type="scientific">Olea europaea subsp. europaea</name>
    <dbReference type="NCBI Taxonomy" id="158383"/>
    <lineage>
        <taxon>Eukaryota</taxon>
        <taxon>Viridiplantae</taxon>
        <taxon>Streptophyta</taxon>
        <taxon>Embryophyta</taxon>
        <taxon>Tracheophyta</taxon>
        <taxon>Spermatophyta</taxon>
        <taxon>Magnoliopsida</taxon>
        <taxon>eudicotyledons</taxon>
        <taxon>Gunneridae</taxon>
        <taxon>Pentapetalae</taxon>
        <taxon>asterids</taxon>
        <taxon>lamiids</taxon>
        <taxon>Lamiales</taxon>
        <taxon>Oleaceae</taxon>
        <taxon>Oleeae</taxon>
        <taxon>Olea</taxon>
    </lineage>
</organism>
<keyword evidence="5" id="KW-0862">Zinc</keyword>
<dbReference type="GO" id="GO:0008270">
    <property type="term" value="F:zinc ion binding"/>
    <property type="evidence" value="ECO:0007669"/>
    <property type="project" value="UniProtKB-KW"/>
</dbReference>
<dbReference type="PANTHER" id="PTHR33059">
    <property type="entry name" value="FCS-LIKE ZINC FINGER 5"/>
    <property type="match status" value="1"/>
</dbReference>
<dbReference type="GO" id="GO:0005737">
    <property type="term" value="C:cytoplasm"/>
    <property type="evidence" value="ECO:0007669"/>
    <property type="project" value="UniProtKB-SubCell"/>
</dbReference>
<evidence type="ECO:0000313" key="9">
    <source>
        <dbReference type="EMBL" id="CAA2983490.1"/>
    </source>
</evidence>
<keyword evidence="3" id="KW-0963">Cytoplasm</keyword>
<proteinExistence type="inferred from homology"/>
<keyword evidence="10" id="KW-1185">Reference proteome</keyword>
<protein>
    <recommendedName>
        <fullName evidence="8">FLZ-type domain-containing protein</fullName>
    </recommendedName>
</protein>
<accession>A0A8S0RWK7</accession>
<evidence type="ECO:0000256" key="1">
    <source>
        <dbReference type="ARBA" id="ARBA00004496"/>
    </source>
</evidence>
<name>A0A8S0RWK7_OLEEU</name>
<evidence type="ECO:0000256" key="7">
    <source>
        <dbReference type="SAM" id="MobiDB-lite"/>
    </source>
</evidence>
<gene>
    <name evidence="9" type="ORF">OLEA9_A029808</name>
</gene>
<dbReference type="Pfam" id="PF04570">
    <property type="entry name" value="zf-FLZ"/>
    <property type="match status" value="1"/>
</dbReference>
<feature type="domain" description="FLZ-type" evidence="8">
    <location>
        <begin position="73"/>
        <end position="115"/>
    </location>
</feature>